<sequence>MLRALYGPVSLCLRTRCSRTALSRHKEKKIWLIPYLFGLPPQLGPQLNDVFVGLPYWDLTGIQGAGGATVSCITEPSYKLGNRETGDDGYDYIWVQNGTTALTASARVNMDSDFVTTANASGVLQAPDVAVPAGAYFHARVYAL</sequence>
<protein>
    <submittedName>
        <fullName evidence="1">Uncharacterized protein</fullName>
    </submittedName>
</protein>
<reference evidence="1 2" key="1">
    <citation type="submission" date="2020-01" db="EMBL/GenBank/DDBJ databases">
        <authorList>
            <person name="Cicha C.L."/>
            <person name="Wiedenheft B."/>
        </authorList>
    </citation>
    <scope>NUCLEOTIDE SEQUENCE [LARGE SCALE GENOMIC DNA]</scope>
</reference>
<name>A0A6C0X1E2_9CAUD</name>
<evidence type="ECO:0000313" key="1">
    <source>
        <dbReference type="EMBL" id="QIC52887.1"/>
    </source>
</evidence>
<accession>A0A6C0X1E2</accession>
<dbReference type="Proteomes" id="UP000503412">
    <property type="component" value="Segment"/>
</dbReference>
<evidence type="ECO:0000313" key="2">
    <source>
        <dbReference type="Proteomes" id="UP000503412"/>
    </source>
</evidence>
<dbReference type="EMBL" id="MT002975">
    <property type="protein sequence ID" value="QIC52887.1"/>
    <property type="molecule type" value="Genomic_DNA"/>
</dbReference>
<organism evidence="1 2">
    <name type="scientific">Brucella phage EF4</name>
    <dbReference type="NCBI Taxonomy" id="2706778"/>
    <lineage>
        <taxon>Viruses</taxon>
        <taxon>Duplodnaviria</taxon>
        <taxon>Heunggongvirae</taxon>
        <taxon>Uroviricota</taxon>
        <taxon>Caudoviricetes</taxon>
        <taxon>Perisivirus</taxon>
        <taxon>Perisivirus Pr</taxon>
    </lineage>
</organism>
<proteinExistence type="predicted"/>